<evidence type="ECO:0000313" key="1">
    <source>
        <dbReference type="EMBL" id="PJJ56186.1"/>
    </source>
</evidence>
<organism evidence="1 2">
    <name type="scientific">Mumia flava</name>
    <dbReference type="NCBI Taxonomy" id="1348852"/>
    <lineage>
        <taxon>Bacteria</taxon>
        <taxon>Bacillati</taxon>
        <taxon>Actinomycetota</taxon>
        <taxon>Actinomycetes</taxon>
        <taxon>Propionibacteriales</taxon>
        <taxon>Nocardioidaceae</taxon>
        <taxon>Mumia</taxon>
    </lineage>
</organism>
<proteinExistence type="predicted"/>
<evidence type="ECO:0008006" key="3">
    <source>
        <dbReference type="Google" id="ProtNLM"/>
    </source>
</evidence>
<dbReference type="OrthoDB" id="3464514at2"/>
<dbReference type="EMBL" id="PGEZ01000001">
    <property type="protein sequence ID" value="PJJ56186.1"/>
    <property type="molecule type" value="Genomic_DNA"/>
</dbReference>
<dbReference type="AlphaFoldDB" id="A0A0B2BLX1"/>
<comment type="caution">
    <text evidence="1">The sequence shown here is derived from an EMBL/GenBank/DDBJ whole genome shotgun (WGS) entry which is preliminary data.</text>
</comment>
<protein>
    <recommendedName>
        <fullName evidence="3">Antibiotic biosynthesis monooxygenase</fullName>
    </recommendedName>
</protein>
<evidence type="ECO:0000313" key="2">
    <source>
        <dbReference type="Proteomes" id="UP000230842"/>
    </source>
</evidence>
<accession>A0A0B2BLX1</accession>
<name>A0A0B2BLX1_9ACTN</name>
<dbReference type="Proteomes" id="UP000230842">
    <property type="component" value="Unassembled WGS sequence"/>
</dbReference>
<reference evidence="1 2" key="1">
    <citation type="submission" date="2017-11" db="EMBL/GenBank/DDBJ databases">
        <title>Genomic Encyclopedia of Archaeal and Bacterial Type Strains, Phase II (KMG-II): From Individual Species to Whole Genera.</title>
        <authorList>
            <person name="Goeker M."/>
        </authorList>
    </citation>
    <scope>NUCLEOTIDE SEQUENCE [LARGE SCALE GENOMIC DNA]</scope>
    <source>
        <strain evidence="1 2">DSM 27763</strain>
    </source>
</reference>
<keyword evidence="2" id="KW-1185">Reference proteome</keyword>
<sequence length="197" mass="21960">MFIQVIQGRCSRQDEMQAAMAEWEAERGPEVVGWLGGTYGFTDDGLCVAVVRFESEEAARANSDSREQSAWWDRTSQLFDGPIEFHDCTDVTMMMDGGSDDAGFVQIIQGRVLDADALRAMSTDTDSLHRMRPEIIGGTLAIDADGTFTETVAFTDEAAARQGESTEMPDEVREQFEQAMADVRYLDLHHPLFMSRT</sequence>
<dbReference type="RefSeq" id="WP_039343802.1">
    <property type="nucleotide sequence ID" value="NZ_PGEZ01000001.1"/>
</dbReference>
<gene>
    <name evidence="1" type="ORF">CLV56_0390</name>
</gene>